<name>A0A917V4T0_9HYPH</name>
<dbReference type="SUPFAM" id="SSF51658">
    <property type="entry name" value="Xylose isomerase-like"/>
    <property type="match status" value="1"/>
</dbReference>
<dbReference type="InterPro" id="IPR036237">
    <property type="entry name" value="Xyl_isomerase-like_sf"/>
</dbReference>
<keyword evidence="3" id="KW-1185">Reference proteome</keyword>
<reference evidence="2 3" key="1">
    <citation type="journal article" date="2014" name="Int. J. Syst. Evol. Microbiol.">
        <title>Complete genome sequence of Corynebacterium casei LMG S-19264T (=DSM 44701T), isolated from a smear-ripened cheese.</title>
        <authorList>
            <consortium name="US DOE Joint Genome Institute (JGI-PGF)"/>
            <person name="Walter F."/>
            <person name="Albersmeier A."/>
            <person name="Kalinowski J."/>
            <person name="Ruckert C."/>
        </authorList>
    </citation>
    <scope>NUCLEOTIDE SEQUENCE [LARGE SCALE GENOMIC DNA]</scope>
    <source>
        <strain evidence="2 3">CGMCC 1.9161</strain>
    </source>
</reference>
<dbReference type="RefSeq" id="WP_188913910.1">
    <property type="nucleotide sequence ID" value="NZ_BMMF01000008.1"/>
</dbReference>
<evidence type="ECO:0000313" key="2">
    <source>
        <dbReference type="EMBL" id="GGK39789.1"/>
    </source>
</evidence>
<keyword evidence="2" id="KW-0413">Isomerase</keyword>
<dbReference type="Pfam" id="PF01261">
    <property type="entry name" value="AP_endonuc_2"/>
    <property type="match status" value="1"/>
</dbReference>
<dbReference type="Proteomes" id="UP000600449">
    <property type="component" value="Unassembled WGS sequence"/>
</dbReference>
<accession>A0A917V4T0</accession>
<comment type="caution">
    <text evidence="2">The sequence shown here is derived from an EMBL/GenBank/DDBJ whole genome shotgun (WGS) entry which is preliminary data.</text>
</comment>
<dbReference type="EMBL" id="BMMF01000008">
    <property type="protein sequence ID" value="GGK39789.1"/>
    <property type="molecule type" value="Genomic_DNA"/>
</dbReference>
<proteinExistence type="predicted"/>
<dbReference type="InterPro" id="IPR013022">
    <property type="entry name" value="Xyl_isomerase-like_TIM-brl"/>
</dbReference>
<dbReference type="PANTHER" id="PTHR12110">
    <property type="entry name" value="HYDROXYPYRUVATE ISOMERASE"/>
    <property type="match status" value="1"/>
</dbReference>
<evidence type="ECO:0000259" key="1">
    <source>
        <dbReference type="Pfam" id="PF01261"/>
    </source>
</evidence>
<gene>
    <name evidence="2" type="ORF">GCM10011322_28640</name>
</gene>
<sequence length="257" mass="27662">MSATLSIQLYSLREHGTLLDRLDVVRDAGFRHVEAVASLLDEPAAFRDALDARGLSAPSTHVPLAALRERLDETARAAKTIGIAHLAVPALHASDRPSDADGWRAIGAELGLHAKRLAGEGLSLAFHNHHWEVEPLPDGALPLDLLLDAGAADGLLWQADVAWLVRGGDDPAARLARHAGRLASVHVKDIARAGEAEDEDGWADVGHGVLDWADLWRRSREAGANLMIAEHDKPSDAARFATRSFAAMRRLAEGETR</sequence>
<feature type="domain" description="Xylose isomerase-like TIM barrel" evidence="1">
    <location>
        <begin position="22"/>
        <end position="238"/>
    </location>
</feature>
<organism evidence="2 3">
    <name type="scientific">Salinarimonas ramus</name>
    <dbReference type="NCBI Taxonomy" id="690164"/>
    <lineage>
        <taxon>Bacteria</taxon>
        <taxon>Pseudomonadati</taxon>
        <taxon>Pseudomonadota</taxon>
        <taxon>Alphaproteobacteria</taxon>
        <taxon>Hyphomicrobiales</taxon>
        <taxon>Salinarimonadaceae</taxon>
        <taxon>Salinarimonas</taxon>
    </lineage>
</organism>
<dbReference type="PANTHER" id="PTHR12110:SF41">
    <property type="entry name" value="INOSOSE DEHYDRATASE"/>
    <property type="match status" value="1"/>
</dbReference>
<dbReference type="InterPro" id="IPR050312">
    <property type="entry name" value="IolE/XylAMocC-like"/>
</dbReference>
<protein>
    <submittedName>
        <fullName evidence="2">Xylose isomerase</fullName>
    </submittedName>
</protein>
<evidence type="ECO:0000313" key="3">
    <source>
        <dbReference type="Proteomes" id="UP000600449"/>
    </source>
</evidence>
<dbReference type="Gene3D" id="3.20.20.150">
    <property type="entry name" value="Divalent-metal-dependent TIM barrel enzymes"/>
    <property type="match status" value="1"/>
</dbReference>
<dbReference type="AlphaFoldDB" id="A0A917V4T0"/>
<dbReference type="GO" id="GO:0016853">
    <property type="term" value="F:isomerase activity"/>
    <property type="evidence" value="ECO:0007669"/>
    <property type="project" value="UniProtKB-KW"/>
</dbReference>